<dbReference type="Proteomes" id="UP000677803">
    <property type="component" value="Unassembled WGS sequence"/>
</dbReference>
<organism evidence="1 2">
    <name type="scientific">Menidia menidia</name>
    <name type="common">Atlantic silverside</name>
    <dbReference type="NCBI Taxonomy" id="238744"/>
    <lineage>
        <taxon>Eukaryota</taxon>
        <taxon>Metazoa</taxon>
        <taxon>Chordata</taxon>
        <taxon>Craniata</taxon>
        <taxon>Vertebrata</taxon>
        <taxon>Euteleostomi</taxon>
        <taxon>Actinopterygii</taxon>
        <taxon>Neopterygii</taxon>
        <taxon>Teleostei</taxon>
        <taxon>Neoteleostei</taxon>
        <taxon>Acanthomorphata</taxon>
        <taxon>Ovalentaria</taxon>
        <taxon>Atherinomorphae</taxon>
        <taxon>Atheriniformes</taxon>
        <taxon>Atherinopsidae</taxon>
        <taxon>Menidiinae</taxon>
        <taxon>Menidia</taxon>
    </lineage>
</organism>
<proteinExistence type="predicted"/>
<dbReference type="EMBL" id="CAJRST010008890">
    <property type="protein sequence ID" value="CAG5897496.1"/>
    <property type="molecule type" value="Genomic_DNA"/>
</dbReference>
<dbReference type="OrthoDB" id="10551010at2759"/>
<dbReference type="AlphaFoldDB" id="A0A8S4ASV5"/>
<evidence type="ECO:0000313" key="2">
    <source>
        <dbReference type="Proteomes" id="UP000677803"/>
    </source>
</evidence>
<evidence type="ECO:0000313" key="1">
    <source>
        <dbReference type="EMBL" id="CAG5897496.1"/>
    </source>
</evidence>
<gene>
    <name evidence="1" type="ORF">MMEN_LOCUS8547</name>
</gene>
<comment type="caution">
    <text evidence="1">The sequence shown here is derived from an EMBL/GenBank/DDBJ whole genome shotgun (WGS) entry which is preliminary data.</text>
</comment>
<protein>
    <submittedName>
        <fullName evidence="1">(Atlantic silverside) hypothetical protein</fullName>
    </submittedName>
</protein>
<sequence>MSTVNQMLFGDRSDVPDLLRALADYPFSFPAFDDSEIGHPATCIHLWYTRGKMIFFGLHKGNSRGQ</sequence>
<name>A0A8S4ASV5_9TELE</name>
<keyword evidence="2" id="KW-1185">Reference proteome</keyword>
<accession>A0A8S4ASV5</accession>
<reference evidence="1" key="1">
    <citation type="submission" date="2021-05" db="EMBL/GenBank/DDBJ databases">
        <authorList>
            <person name="Tigano A."/>
        </authorList>
    </citation>
    <scope>NUCLEOTIDE SEQUENCE</scope>
</reference>